<dbReference type="Proteomes" id="UP001141950">
    <property type="component" value="Unassembled WGS sequence"/>
</dbReference>
<dbReference type="PANTHER" id="PTHR36834:SF1">
    <property type="entry name" value="INTEGRAL MEMBRANE PROTEIN"/>
    <property type="match status" value="1"/>
</dbReference>
<dbReference type="EMBL" id="JANIPJ010000010">
    <property type="protein sequence ID" value="MCR2805224.1"/>
    <property type="molecule type" value="Genomic_DNA"/>
</dbReference>
<reference evidence="3" key="1">
    <citation type="submission" date="2022-08" db="EMBL/GenBank/DDBJ databases">
        <title>The genomic sequence of strain Paenibacillus sp. SCIV0701.</title>
        <authorList>
            <person name="Zhao H."/>
        </authorList>
    </citation>
    <scope>NUCLEOTIDE SEQUENCE</scope>
    <source>
        <strain evidence="3">SCIV0701</strain>
    </source>
</reference>
<dbReference type="Pfam" id="PF04892">
    <property type="entry name" value="VanZ"/>
    <property type="match status" value="1"/>
</dbReference>
<protein>
    <submittedName>
        <fullName evidence="3">VanZ family protein</fullName>
    </submittedName>
</protein>
<feature type="transmembrane region" description="Helical" evidence="1">
    <location>
        <begin position="117"/>
        <end position="136"/>
    </location>
</feature>
<name>A0A9X2MQY4_9BACL</name>
<gene>
    <name evidence="3" type="ORF">NQZ67_15160</name>
</gene>
<feature type="transmembrane region" description="Helical" evidence="1">
    <location>
        <begin position="86"/>
        <end position="105"/>
    </location>
</feature>
<keyword evidence="4" id="KW-1185">Reference proteome</keyword>
<evidence type="ECO:0000259" key="2">
    <source>
        <dbReference type="Pfam" id="PF04892"/>
    </source>
</evidence>
<dbReference type="AlphaFoldDB" id="A0A9X2MQY4"/>
<accession>A0A9X2MQY4</accession>
<dbReference type="InterPro" id="IPR006976">
    <property type="entry name" value="VanZ-like"/>
</dbReference>
<feature type="transmembrane region" description="Helical" evidence="1">
    <location>
        <begin position="148"/>
        <end position="166"/>
    </location>
</feature>
<dbReference type="PANTHER" id="PTHR36834">
    <property type="entry name" value="MEMBRANE PROTEIN-RELATED"/>
    <property type="match status" value="1"/>
</dbReference>
<proteinExistence type="predicted"/>
<feature type="domain" description="VanZ-like" evidence="2">
    <location>
        <begin position="26"/>
        <end position="161"/>
    </location>
</feature>
<comment type="caution">
    <text evidence="3">The sequence shown here is derived from an EMBL/GenBank/DDBJ whole genome shotgun (WGS) entry which is preliminary data.</text>
</comment>
<keyword evidence="1" id="KW-0812">Transmembrane</keyword>
<feature type="transmembrane region" description="Helical" evidence="1">
    <location>
        <begin position="49"/>
        <end position="66"/>
    </location>
</feature>
<feature type="transmembrane region" description="Helical" evidence="1">
    <location>
        <begin position="14"/>
        <end position="37"/>
    </location>
</feature>
<sequence>MDAYIQYWRMFSGFLPVFITATAVLTAVCAVVWWKRVRGSQQDAAKNSLLEWAASFVLLSALFMTLTPTRTHIRYHFDASIEVGMIYSGGVESMINLLLFVPFVILLQIRFRRVSRLYILLAACSISAIIEGLQYALPIGRVAAVHDFILNTFGSLVGVIIGGLATSMTKSVQSRGDVKEG</sequence>
<evidence type="ECO:0000256" key="1">
    <source>
        <dbReference type="SAM" id="Phobius"/>
    </source>
</evidence>
<dbReference type="InterPro" id="IPR053150">
    <property type="entry name" value="Teicoplanin_resist-assoc"/>
</dbReference>
<keyword evidence="1" id="KW-0472">Membrane</keyword>
<evidence type="ECO:0000313" key="3">
    <source>
        <dbReference type="EMBL" id="MCR2805224.1"/>
    </source>
</evidence>
<evidence type="ECO:0000313" key="4">
    <source>
        <dbReference type="Proteomes" id="UP001141950"/>
    </source>
</evidence>
<dbReference type="RefSeq" id="WP_257447295.1">
    <property type="nucleotide sequence ID" value="NZ_JANIPJ010000010.1"/>
</dbReference>
<organism evidence="3 4">
    <name type="scientific">Paenibacillus soyae</name>
    <dbReference type="NCBI Taxonomy" id="2969249"/>
    <lineage>
        <taxon>Bacteria</taxon>
        <taxon>Bacillati</taxon>
        <taxon>Bacillota</taxon>
        <taxon>Bacilli</taxon>
        <taxon>Bacillales</taxon>
        <taxon>Paenibacillaceae</taxon>
        <taxon>Paenibacillus</taxon>
    </lineage>
</organism>
<keyword evidence="1" id="KW-1133">Transmembrane helix</keyword>